<sequence>MPRFLIEVPHENNKQACNQAIQAFKKTGSHFLANADWGCLDGIHKAWIIIELENKEAALLLIPPWYRKKAEVITLQKLALDKPDEAFKQHKV</sequence>
<dbReference type="Proteomes" id="UP000176723">
    <property type="component" value="Unassembled WGS sequence"/>
</dbReference>
<comment type="caution">
    <text evidence="1">The sequence shown here is derived from an EMBL/GenBank/DDBJ whole genome shotgun (WGS) entry which is preliminary data.</text>
</comment>
<evidence type="ECO:0000313" key="2">
    <source>
        <dbReference type="Proteomes" id="UP000176723"/>
    </source>
</evidence>
<name>A0A1G1VV60_9BACT</name>
<reference evidence="1 2" key="1">
    <citation type="journal article" date="2016" name="Nat. Commun.">
        <title>Thousands of microbial genomes shed light on interconnected biogeochemical processes in an aquifer system.</title>
        <authorList>
            <person name="Anantharaman K."/>
            <person name="Brown C.T."/>
            <person name="Hug L.A."/>
            <person name="Sharon I."/>
            <person name="Castelle C.J."/>
            <person name="Probst A.J."/>
            <person name="Thomas B.C."/>
            <person name="Singh A."/>
            <person name="Wilkins M.J."/>
            <person name="Karaoz U."/>
            <person name="Brodie E.L."/>
            <person name="Williams K.H."/>
            <person name="Hubbard S.S."/>
            <person name="Banfield J.F."/>
        </authorList>
    </citation>
    <scope>NUCLEOTIDE SEQUENCE [LARGE SCALE GENOMIC DNA]</scope>
</reference>
<evidence type="ECO:0000313" key="1">
    <source>
        <dbReference type="EMBL" id="OGY19305.1"/>
    </source>
</evidence>
<gene>
    <name evidence="1" type="ORF">A3A65_04255</name>
</gene>
<evidence type="ECO:0008006" key="3">
    <source>
        <dbReference type="Google" id="ProtNLM"/>
    </source>
</evidence>
<dbReference type="STRING" id="1797593.A3A65_04255"/>
<proteinExistence type="predicted"/>
<accession>A0A1G1VV60</accession>
<dbReference type="AlphaFoldDB" id="A0A1G1VV60"/>
<protein>
    <recommendedName>
        <fullName evidence="3">DUF3303 domain-containing protein</fullName>
    </recommendedName>
</protein>
<organism evidence="1 2">
    <name type="scientific">Candidatus Chisholmbacteria bacterium RIFCSPLOWO2_01_FULL_49_14</name>
    <dbReference type="NCBI Taxonomy" id="1797593"/>
    <lineage>
        <taxon>Bacteria</taxon>
        <taxon>Candidatus Chisholmiibacteriota</taxon>
    </lineage>
</organism>
<dbReference type="EMBL" id="MHCL01000029">
    <property type="protein sequence ID" value="OGY19305.1"/>
    <property type="molecule type" value="Genomic_DNA"/>
</dbReference>